<gene>
    <name evidence="1" type="ORF">Sspor_15440</name>
</gene>
<dbReference type="EMBL" id="BNED01000005">
    <property type="protein sequence ID" value="GHI75983.1"/>
    <property type="molecule type" value="Genomic_DNA"/>
</dbReference>
<keyword evidence="2" id="KW-1185">Reference proteome</keyword>
<evidence type="ECO:0000313" key="1">
    <source>
        <dbReference type="EMBL" id="GHI75983.1"/>
    </source>
</evidence>
<accession>A0ABQ3T6G2</accession>
<organism evidence="1 2">
    <name type="scientific">Streptomyces spororaveus</name>
    <dbReference type="NCBI Taxonomy" id="284039"/>
    <lineage>
        <taxon>Bacteria</taxon>
        <taxon>Bacillati</taxon>
        <taxon>Actinomycetota</taxon>
        <taxon>Actinomycetes</taxon>
        <taxon>Kitasatosporales</taxon>
        <taxon>Streptomycetaceae</taxon>
        <taxon>Streptomyces</taxon>
    </lineage>
</organism>
<sequence>MIIWVNGAFGAGKSTPAVGLREALSGSVIADPEDVGALLRQSMAGHPRRVRDYQDYAAWRRLTTRLVAELHELAAGPVIVPMTVLNPAYAAEVFGPLSELGTPFHHVVLHAGPDQLEARIEASCEYPGEEERSEAVRSHRRRRAADYGQAAAAWLHAAASHVIDTSHLTPGQTLHTVLAHLPVIP</sequence>
<proteinExistence type="predicted"/>
<protein>
    <recommendedName>
        <fullName evidence="3">AAA domain-containing protein</fullName>
    </recommendedName>
</protein>
<dbReference type="InterPro" id="IPR027417">
    <property type="entry name" value="P-loop_NTPase"/>
</dbReference>
<comment type="caution">
    <text evidence="1">The sequence shown here is derived from an EMBL/GenBank/DDBJ whole genome shotgun (WGS) entry which is preliminary data.</text>
</comment>
<evidence type="ECO:0000313" key="2">
    <source>
        <dbReference type="Proteomes" id="UP000608522"/>
    </source>
</evidence>
<dbReference type="Gene3D" id="3.40.50.300">
    <property type="entry name" value="P-loop containing nucleotide triphosphate hydrolases"/>
    <property type="match status" value="1"/>
</dbReference>
<reference evidence="2" key="1">
    <citation type="submission" date="2023-07" db="EMBL/GenBank/DDBJ databases">
        <title>Whole genome shotgun sequence of Streptomyces spororaveus NBRC 15456.</title>
        <authorList>
            <person name="Komaki H."/>
            <person name="Tamura T."/>
        </authorList>
    </citation>
    <scope>NUCLEOTIDE SEQUENCE [LARGE SCALE GENOMIC DNA]</scope>
    <source>
        <strain evidence="2">NBRC 15456</strain>
    </source>
</reference>
<dbReference type="RefSeq" id="WP_202198311.1">
    <property type="nucleotide sequence ID" value="NZ_BAAATO010000011.1"/>
</dbReference>
<dbReference type="SUPFAM" id="SSF52540">
    <property type="entry name" value="P-loop containing nucleoside triphosphate hydrolases"/>
    <property type="match status" value="1"/>
</dbReference>
<dbReference type="Proteomes" id="UP000608522">
    <property type="component" value="Unassembled WGS sequence"/>
</dbReference>
<name>A0ABQ3T6G2_9ACTN</name>
<evidence type="ECO:0008006" key="3">
    <source>
        <dbReference type="Google" id="ProtNLM"/>
    </source>
</evidence>
<dbReference type="Pfam" id="PF13671">
    <property type="entry name" value="AAA_33"/>
    <property type="match status" value="1"/>
</dbReference>